<evidence type="ECO:0000313" key="9">
    <source>
        <dbReference type="Proteomes" id="UP000198736"/>
    </source>
</evidence>
<gene>
    <name evidence="8" type="ORF">COMA2_70066</name>
</gene>
<evidence type="ECO:0000256" key="2">
    <source>
        <dbReference type="ARBA" id="ARBA00022801"/>
    </source>
</evidence>
<dbReference type="FunFam" id="3.60.20.30:FF:000001">
    <property type="entry name" value="Isoaspartyl peptidase/L-asparaginase"/>
    <property type="match status" value="1"/>
</dbReference>
<accession>A0A0S4LRP4</accession>
<keyword evidence="2 8" id="KW-0378">Hydrolase</keyword>
<evidence type="ECO:0000313" key="8">
    <source>
        <dbReference type="EMBL" id="CUS39296.1"/>
    </source>
</evidence>
<dbReference type="EMBL" id="CZPZ01000034">
    <property type="protein sequence ID" value="CUS39296.1"/>
    <property type="molecule type" value="Genomic_DNA"/>
</dbReference>
<dbReference type="GO" id="GO:0006508">
    <property type="term" value="P:proteolysis"/>
    <property type="evidence" value="ECO:0007669"/>
    <property type="project" value="UniProtKB-KW"/>
</dbReference>
<evidence type="ECO:0000256" key="1">
    <source>
        <dbReference type="ARBA" id="ARBA00022670"/>
    </source>
</evidence>
<evidence type="ECO:0000256" key="5">
    <source>
        <dbReference type="PIRSR" id="PIRSR600246-1"/>
    </source>
</evidence>
<proteinExistence type="predicted"/>
<feature type="active site" description="Nucleophile" evidence="5">
    <location>
        <position position="161"/>
    </location>
</feature>
<dbReference type="Proteomes" id="UP000198736">
    <property type="component" value="Unassembled WGS sequence"/>
</dbReference>
<keyword evidence="1" id="KW-0645">Protease</keyword>
<evidence type="ECO:0000256" key="6">
    <source>
        <dbReference type="PIRSR" id="PIRSR600246-2"/>
    </source>
</evidence>
<dbReference type="STRING" id="1742973.COMA2_70066"/>
<name>A0A0S4LRP4_9BACT</name>
<dbReference type="CDD" id="cd04512">
    <property type="entry name" value="Ntn_Asparaginase_2_like"/>
    <property type="match status" value="1"/>
</dbReference>
<sequence>MKSVRPIILVHGGAGSRAMTSPQAACLCAALQVGYHLLDRGSSALVAVEQTIRALEGSGLFNAGTGAHLQLDGARRMDASIMEGESLRAGAVVSIEGVVHPISAARRVMEDTDHVLLVGPMATKFARHFKMERQSFTGKPRRFSYETALRKIAQNREKHGTVGAVALDRAGTVAAGASTGGIDRMLPGRVGDTPIIGCGVYADNETGAVSMTGLGEGIMRLALAKEICDRVGQGKTPATAARLVLQKLVARIHGAAGCLVLTSQGRFTIRHSTSHMMAGYWAGRGNPVVNDTFR</sequence>
<feature type="site" description="Cleavage; by autolysis" evidence="7">
    <location>
        <begin position="160"/>
        <end position="161"/>
    </location>
</feature>
<dbReference type="InterPro" id="IPR029055">
    <property type="entry name" value="Ntn_hydrolases_N"/>
</dbReference>
<dbReference type="Pfam" id="PF01112">
    <property type="entry name" value="Asparaginase_2"/>
    <property type="match status" value="1"/>
</dbReference>
<feature type="binding site" evidence="6">
    <location>
        <begin position="189"/>
        <end position="192"/>
    </location>
    <ligand>
        <name>substrate</name>
    </ligand>
</feature>
<dbReference type="GO" id="GO:0008233">
    <property type="term" value="F:peptidase activity"/>
    <property type="evidence" value="ECO:0007669"/>
    <property type="project" value="UniProtKB-KW"/>
</dbReference>
<evidence type="ECO:0000256" key="4">
    <source>
        <dbReference type="ARBA" id="ARBA00069124"/>
    </source>
</evidence>
<dbReference type="Gene3D" id="3.60.20.30">
    <property type="entry name" value="(Glycosyl)asparaginase"/>
    <property type="match status" value="1"/>
</dbReference>
<organism evidence="8 9">
    <name type="scientific">Candidatus Nitrospira nitrificans</name>
    <dbReference type="NCBI Taxonomy" id="1742973"/>
    <lineage>
        <taxon>Bacteria</taxon>
        <taxon>Pseudomonadati</taxon>
        <taxon>Nitrospirota</taxon>
        <taxon>Nitrospiria</taxon>
        <taxon>Nitrospirales</taxon>
        <taxon>Nitrospiraceae</taxon>
        <taxon>Nitrospira</taxon>
    </lineage>
</organism>
<feature type="binding site" evidence="6">
    <location>
        <begin position="212"/>
        <end position="215"/>
    </location>
    <ligand>
        <name>substrate</name>
    </ligand>
</feature>
<evidence type="ECO:0000256" key="3">
    <source>
        <dbReference type="ARBA" id="ARBA00022813"/>
    </source>
</evidence>
<dbReference type="GO" id="GO:0005737">
    <property type="term" value="C:cytoplasm"/>
    <property type="evidence" value="ECO:0007669"/>
    <property type="project" value="TreeGrafter"/>
</dbReference>
<evidence type="ECO:0000256" key="7">
    <source>
        <dbReference type="PIRSR" id="PIRSR600246-3"/>
    </source>
</evidence>
<dbReference type="SUPFAM" id="SSF56235">
    <property type="entry name" value="N-terminal nucleophile aminohydrolases (Ntn hydrolases)"/>
    <property type="match status" value="1"/>
</dbReference>
<dbReference type="AlphaFoldDB" id="A0A0S4LRP4"/>
<protein>
    <recommendedName>
        <fullName evidence="4">Isoaspartyl peptidase</fullName>
    </recommendedName>
</protein>
<keyword evidence="9" id="KW-1185">Reference proteome</keyword>
<dbReference type="PANTHER" id="PTHR10188">
    <property type="entry name" value="L-ASPARAGINASE"/>
    <property type="match status" value="1"/>
</dbReference>
<dbReference type="PANTHER" id="PTHR10188:SF43">
    <property type="entry name" value="ASPARAGINASE (EUROFUNG)"/>
    <property type="match status" value="1"/>
</dbReference>
<dbReference type="InterPro" id="IPR000246">
    <property type="entry name" value="Peptidase_T2"/>
</dbReference>
<reference evidence="9" key="1">
    <citation type="submission" date="2015-10" db="EMBL/GenBank/DDBJ databases">
        <authorList>
            <person name="Luecker S."/>
            <person name="Luecker S."/>
        </authorList>
    </citation>
    <scope>NUCLEOTIDE SEQUENCE [LARGE SCALE GENOMIC DNA]</scope>
</reference>
<keyword evidence="3" id="KW-0068">Autocatalytic cleavage</keyword>